<proteinExistence type="predicted"/>
<evidence type="ECO:0000256" key="1">
    <source>
        <dbReference type="SAM" id="MobiDB-lite"/>
    </source>
</evidence>
<dbReference type="AlphaFoldDB" id="A0A2T2N4N3"/>
<name>A0A2T2N4N3_CORCC</name>
<reference evidence="2 3" key="1">
    <citation type="journal article" date="2018" name="Front. Microbiol.">
        <title>Genome-Wide Analysis of Corynespora cassiicola Leaf Fall Disease Putative Effectors.</title>
        <authorList>
            <person name="Lopez D."/>
            <person name="Ribeiro S."/>
            <person name="Label P."/>
            <person name="Fumanal B."/>
            <person name="Venisse J.S."/>
            <person name="Kohler A."/>
            <person name="de Oliveira R.R."/>
            <person name="Labutti K."/>
            <person name="Lipzen A."/>
            <person name="Lail K."/>
            <person name="Bauer D."/>
            <person name="Ohm R.A."/>
            <person name="Barry K.W."/>
            <person name="Spatafora J."/>
            <person name="Grigoriev I.V."/>
            <person name="Martin F.M."/>
            <person name="Pujade-Renaud V."/>
        </authorList>
    </citation>
    <scope>NUCLEOTIDE SEQUENCE [LARGE SCALE GENOMIC DNA]</scope>
    <source>
        <strain evidence="2 3">Philippines</strain>
    </source>
</reference>
<dbReference type="Proteomes" id="UP000240883">
    <property type="component" value="Unassembled WGS sequence"/>
</dbReference>
<accession>A0A2T2N4N3</accession>
<dbReference type="EMBL" id="KZ678149">
    <property type="protein sequence ID" value="PSN60349.1"/>
    <property type="molecule type" value="Genomic_DNA"/>
</dbReference>
<feature type="region of interest" description="Disordered" evidence="1">
    <location>
        <begin position="65"/>
        <end position="110"/>
    </location>
</feature>
<organism evidence="2 3">
    <name type="scientific">Corynespora cassiicola Philippines</name>
    <dbReference type="NCBI Taxonomy" id="1448308"/>
    <lineage>
        <taxon>Eukaryota</taxon>
        <taxon>Fungi</taxon>
        <taxon>Dikarya</taxon>
        <taxon>Ascomycota</taxon>
        <taxon>Pezizomycotina</taxon>
        <taxon>Dothideomycetes</taxon>
        <taxon>Pleosporomycetidae</taxon>
        <taxon>Pleosporales</taxon>
        <taxon>Corynesporascaceae</taxon>
        <taxon>Corynespora</taxon>
    </lineage>
</organism>
<gene>
    <name evidence="2" type="ORF">BS50DRAFT_207495</name>
</gene>
<sequence>MRRGSWLAVLRLGGGPSNVSRAARLSPARPTARPQCTHGLLLCMPSHRCICPSFSPPSIHCRIQPGCADDTSPEPPMSPPAAKSNTTNALSRHHSTPRPLQLSSGATPPPPLCLPCARCCELP</sequence>
<protein>
    <submittedName>
        <fullName evidence="2">Uncharacterized protein</fullName>
    </submittedName>
</protein>
<evidence type="ECO:0000313" key="3">
    <source>
        <dbReference type="Proteomes" id="UP000240883"/>
    </source>
</evidence>
<evidence type="ECO:0000313" key="2">
    <source>
        <dbReference type="EMBL" id="PSN60349.1"/>
    </source>
</evidence>
<keyword evidence="3" id="KW-1185">Reference proteome</keyword>